<organism evidence="4 5">
    <name type="scientific">Candidatus Bacteroides avicola</name>
    <dbReference type="NCBI Taxonomy" id="2838468"/>
    <lineage>
        <taxon>Bacteria</taxon>
        <taxon>Pseudomonadati</taxon>
        <taxon>Bacteroidota</taxon>
        <taxon>Bacteroidia</taxon>
        <taxon>Bacteroidales</taxon>
        <taxon>Bacteroidaceae</taxon>
        <taxon>Bacteroides</taxon>
    </lineage>
</organism>
<dbReference type="Proteomes" id="UP000823862">
    <property type="component" value="Unassembled WGS sequence"/>
</dbReference>
<dbReference type="InterPro" id="IPR011330">
    <property type="entry name" value="Glyco_hydro/deAcase_b/a-brl"/>
</dbReference>
<dbReference type="PANTHER" id="PTHR10587">
    <property type="entry name" value="GLYCOSYL TRANSFERASE-RELATED"/>
    <property type="match status" value="1"/>
</dbReference>
<dbReference type="GO" id="GO:0046872">
    <property type="term" value="F:metal ion binding"/>
    <property type="evidence" value="ECO:0007669"/>
    <property type="project" value="UniProtKB-KW"/>
</dbReference>
<dbReference type="EMBL" id="DWZI01000045">
    <property type="protein sequence ID" value="HJA86367.1"/>
    <property type="molecule type" value="Genomic_DNA"/>
</dbReference>
<accession>A0A9D2HYD5</accession>
<proteinExistence type="predicted"/>
<sequence>MFIEQPPEFVRKLYPRALWRMTPAEKKVYLTFDDGPIPEVTPWVLQQLDHYGVKATFFMVGDNIRKYPDVFRQVLESGHRIGNHTFHHLRGFEHASNRYLDDVSKAQDFIMEACSDVANDLLIDQALYPILFRPPHGHMTWGQYMVLRKKCQIVMWDLVTRDYSKKMRPPQVLANVMRYARNGSIITFHDSLKSWNNGNLQYALPRGIEFLLEEGYGFGLL</sequence>
<dbReference type="InterPro" id="IPR002509">
    <property type="entry name" value="NODB_dom"/>
</dbReference>
<keyword evidence="2" id="KW-0378">Hydrolase</keyword>
<dbReference type="CDD" id="cd10917">
    <property type="entry name" value="CE4_NodB_like_6s_7s"/>
    <property type="match status" value="1"/>
</dbReference>
<dbReference type="GO" id="GO:0016020">
    <property type="term" value="C:membrane"/>
    <property type="evidence" value="ECO:0007669"/>
    <property type="project" value="TreeGrafter"/>
</dbReference>
<dbReference type="PROSITE" id="PS51677">
    <property type="entry name" value="NODB"/>
    <property type="match status" value="1"/>
</dbReference>
<dbReference type="SUPFAM" id="SSF88713">
    <property type="entry name" value="Glycoside hydrolase/deacetylase"/>
    <property type="match status" value="1"/>
</dbReference>
<dbReference type="PANTHER" id="PTHR10587:SF133">
    <property type="entry name" value="CHITIN DEACETYLASE 1-RELATED"/>
    <property type="match status" value="1"/>
</dbReference>
<protein>
    <submittedName>
        <fullName evidence="4">Polysaccharide deacetylase family protein</fullName>
    </submittedName>
</protein>
<dbReference type="Pfam" id="PF01522">
    <property type="entry name" value="Polysacc_deac_1"/>
    <property type="match status" value="1"/>
</dbReference>
<evidence type="ECO:0000259" key="3">
    <source>
        <dbReference type="PROSITE" id="PS51677"/>
    </source>
</evidence>
<comment type="caution">
    <text evidence="4">The sequence shown here is derived from an EMBL/GenBank/DDBJ whole genome shotgun (WGS) entry which is preliminary data.</text>
</comment>
<keyword evidence="1" id="KW-0479">Metal-binding</keyword>
<name>A0A9D2HYD5_9BACE</name>
<dbReference type="Gene3D" id="3.20.20.370">
    <property type="entry name" value="Glycoside hydrolase/deacetylase"/>
    <property type="match status" value="1"/>
</dbReference>
<reference evidence="4" key="2">
    <citation type="submission" date="2021-04" db="EMBL/GenBank/DDBJ databases">
        <authorList>
            <person name="Gilroy R."/>
        </authorList>
    </citation>
    <scope>NUCLEOTIDE SEQUENCE</scope>
    <source>
        <strain evidence="4">ChiHjej12B11-9795</strain>
    </source>
</reference>
<evidence type="ECO:0000256" key="1">
    <source>
        <dbReference type="ARBA" id="ARBA00022723"/>
    </source>
</evidence>
<feature type="domain" description="NodB homology" evidence="3">
    <location>
        <begin position="26"/>
        <end position="219"/>
    </location>
</feature>
<dbReference type="GO" id="GO:0005975">
    <property type="term" value="P:carbohydrate metabolic process"/>
    <property type="evidence" value="ECO:0007669"/>
    <property type="project" value="InterPro"/>
</dbReference>
<gene>
    <name evidence="4" type="ORF">H9950_09315</name>
</gene>
<dbReference type="GO" id="GO:0016810">
    <property type="term" value="F:hydrolase activity, acting on carbon-nitrogen (but not peptide) bonds"/>
    <property type="evidence" value="ECO:0007669"/>
    <property type="project" value="InterPro"/>
</dbReference>
<evidence type="ECO:0000256" key="2">
    <source>
        <dbReference type="ARBA" id="ARBA00022801"/>
    </source>
</evidence>
<reference evidence="4" key="1">
    <citation type="journal article" date="2021" name="PeerJ">
        <title>Extensive microbial diversity within the chicken gut microbiome revealed by metagenomics and culture.</title>
        <authorList>
            <person name="Gilroy R."/>
            <person name="Ravi A."/>
            <person name="Getino M."/>
            <person name="Pursley I."/>
            <person name="Horton D.L."/>
            <person name="Alikhan N.F."/>
            <person name="Baker D."/>
            <person name="Gharbi K."/>
            <person name="Hall N."/>
            <person name="Watson M."/>
            <person name="Adriaenssens E.M."/>
            <person name="Foster-Nyarko E."/>
            <person name="Jarju S."/>
            <person name="Secka A."/>
            <person name="Antonio M."/>
            <person name="Oren A."/>
            <person name="Chaudhuri R.R."/>
            <person name="La Ragione R."/>
            <person name="Hildebrand F."/>
            <person name="Pallen M.J."/>
        </authorList>
    </citation>
    <scope>NUCLEOTIDE SEQUENCE</scope>
    <source>
        <strain evidence="4">ChiHjej12B11-9795</strain>
    </source>
</reference>
<evidence type="ECO:0000313" key="4">
    <source>
        <dbReference type="EMBL" id="HJA86367.1"/>
    </source>
</evidence>
<evidence type="ECO:0000313" key="5">
    <source>
        <dbReference type="Proteomes" id="UP000823862"/>
    </source>
</evidence>
<dbReference type="AlphaFoldDB" id="A0A9D2HYD5"/>
<dbReference type="InterPro" id="IPR050248">
    <property type="entry name" value="Polysacc_deacetylase_ArnD"/>
</dbReference>